<name>A9DDV2_9GAMM</name>
<dbReference type="Proteomes" id="UP000005839">
    <property type="component" value="Unassembled WGS sequence"/>
</dbReference>
<evidence type="ECO:0000256" key="5">
    <source>
        <dbReference type="ARBA" id="ARBA00022989"/>
    </source>
</evidence>
<comment type="caution">
    <text evidence="8">The sequence shown here is derived from an EMBL/GenBank/DDBJ whole genome shotgun (WGS) entry which is preliminary data.</text>
</comment>
<keyword evidence="5 7" id="KW-1133">Transmembrane helix</keyword>
<dbReference type="CDD" id="cd16914">
    <property type="entry name" value="EcfT"/>
    <property type="match status" value="1"/>
</dbReference>
<keyword evidence="3" id="KW-1003">Cell membrane</keyword>
<gene>
    <name evidence="8" type="ORF">KT99_09878</name>
</gene>
<accession>A9DDV2</accession>
<proteinExistence type="inferred from homology"/>
<evidence type="ECO:0000313" key="8">
    <source>
        <dbReference type="EMBL" id="EDQ00177.1"/>
    </source>
</evidence>
<evidence type="ECO:0000313" key="9">
    <source>
        <dbReference type="Proteomes" id="UP000005839"/>
    </source>
</evidence>
<evidence type="ECO:0000256" key="7">
    <source>
        <dbReference type="SAM" id="Phobius"/>
    </source>
</evidence>
<dbReference type="Pfam" id="PF02361">
    <property type="entry name" value="CbiQ"/>
    <property type="match status" value="1"/>
</dbReference>
<protein>
    <submittedName>
        <fullName evidence="8">Cobalt transport protein</fullName>
    </submittedName>
</protein>
<reference evidence="8 9" key="1">
    <citation type="submission" date="2007-10" db="EMBL/GenBank/DDBJ databases">
        <authorList>
            <person name="Yayanos A."/>
            <person name="Ferriera S."/>
            <person name="Johnson J."/>
            <person name="Kravitz S."/>
            <person name="Halpern A."/>
            <person name="Remington K."/>
            <person name="Beeson K."/>
            <person name="Tran B."/>
            <person name="Rogers Y.-H."/>
            <person name="Friedman R."/>
            <person name="Venter J.C."/>
        </authorList>
    </citation>
    <scope>NUCLEOTIDE SEQUENCE [LARGE SCALE GENOMIC DNA]</scope>
    <source>
        <strain evidence="8 9">KT99</strain>
    </source>
</reference>
<feature type="transmembrane region" description="Helical" evidence="7">
    <location>
        <begin position="232"/>
        <end position="253"/>
    </location>
</feature>
<dbReference type="GO" id="GO:0006824">
    <property type="term" value="P:cobalt ion transport"/>
    <property type="evidence" value="ECO:0007669"/>
    <property type="project" value="InterPro"/>
</dbReference>
<evidence type="ECO:0000256" key="3">
    <source>
        <dbReference type="ARBA" id="ARBA00022475"/>
    </source>
</evidence>
<dbReference type="EMBL" id="ABIC01000025">
    <property type="protein sequence ID" value="EDQ00177.1"/>
    <property type="molecule type" value="Genomic_DNA"/>
</dbReference>
<evidence type="ECO:0000256" key="4">
    <source>
        <dbReference type="ARBA" id="ARBA00022692"/>
    </source>
</evidence>
<keyword evidence="6 7" id="KW-0472">Membrane</keyword>
<dbReference type="InterPro" id="IPR003339">
    <property type="entry name" value="ABC/ECF_trnsptr_transmembrane"/>
</dbReference>
<feature type="transmembrane region" description="Helical" evidence="7">
    <location>
        <begin position="24"/>
        <end position="55"/>
    </location>
</feature>
<comment type="subcellular location">
    <subcellularLocation>
        <location evidence="1">Cell membrane</location>
        <topology evidence="1">Multi-pass membrane protein</topology>
    </subcellularLocation>
</comment>
<dbReference type="AlphaFoldDB" id="A9DDV2"/>
<dbReference type="InterPro" id="IPR051611">
    <property type="entry name" value="ECF_transporter_component"/>
</dbReference>
<evidence type="ECO:0000256" key="2">
    <source>
        <dbReference type="ARBA" id="ARBA00008564"/>
    </source>
</evidence>
<dbReference type="PANTHER" id="PTHR34857:SF2">
    <property type="entry name" value="SLL0384 PROTEIN"/>
    <property type="match status" value="1"/>
</dbReference>
<keyword evidence="9" id="KW-1185">Reference proteome</keyword>
<dbReference type="NCBIfam" id="TIGR02454">
    <property type="entry name" value="ECF_T_CbiQ"/>
    <property type="match status" value="1"/>
</dbReference>
<dbReference type="STRING" id="314608.KT99_09878"/>
<feature type="transmembrane region" description="Helical" evidence="7">
    <location>
        <begin position="67"/>
        <end position="86"/>
    </location>
</feature>
<dbReference type="PANTHER" id="PTHR34857">
    <property type="entry name" value="SLL0384 PROTEIN"/>
    <property type="match status" value="1"/>
</dbReference>
<dbReference type="GO" id="GO:0043190">
    <property type="term" value="C:ATP-binding cassette (ABC) transporter complex"/>
    <property type="evidence" value="ECO:0007669"/>
    <property type="project" value="InterPro"/>
</dbReference>
<comment type="similarity">
    <text evidence="2">Belongs to the CbiQ family.</text>
</comment>
<dbReference type="RefSeq" id="WP_005500591.1">
    <property type="nucleotide sequence ID" value="NZ_ABIC01000025.1"/>
</dbReference>
<sequence length="260" mass="29486">MIETLLNPKVMAENSILVSAKLRVLLMTCVAFAVVLTQVWLALGLFFILVSYLWCRSGLSISQTGKRLLAMDCLVLFTVLLIPFSVPGEPVFSIIGFGASEPGIKMAMMILLKANIVMLAVMALSAGIDAITLGKVLVELGVPRRFALLMQFTVRYIEVLYLEFYRLRQAMKIRGFKPGNNMHTWRSYGYLFGVLLVRAFDRADRISQAMRCRGFRGHFLSHEPSRVPRCDFVIFFSYLLVICFIFCSSFWSFNPSNYII</sequence>
<feature type="transmembrane region" description="Helical" evidence="7">
    <location>
        <begin position="106"/>
        <end position="134"/>
    </location>
</feature>
<organism evidence="8 9">
    <name type="scientific">Shewanella benthica KT99</name>
    <dbReference type="NCBI Taxonomy" id="314608"/>
    <lineage>
        <taxon>Bacteria</taxon>
        <taxon>Pseudomonadati</taxon>
        <taxon>Pseudomonadota</taxon>
        <taxon>Gammaproteobacteria</taxon>
        <taxon>Alteromonadales</taxon>
        <taxon>Shewanellaceae</taxon>
        <taxon>Shewanella</taxon>
    </lineage>
</organism>
<dbReference type="InterPro" id="IPR012809">
    <property type="entry name" value="ECF_CbiQ"/>
</dbReference>
<keyword evidence="4 7" id="KW-0812">Transmembrane</keyword>
<evidence type="ECO:0000256" key="1">
    <source>
        <dbReference type="ARBA" id="ARBA00004651"/>
    </source>
</evidence>
<evidence type="ECO:0000256" key="6">
    <source>
        <dbReference type="ARBA" id="ARBA00023136"/>
    </source>
</evidence>